<reference evidence="6" key="1">
    <citation type="journal article" date="2012" name="Nat. Commun.">
        <title>The genome of Prunus mume.</title>
        <authorList>
            <person name="Zhang Q."/>
            <person name="Chen W."/>
            <person name="Sun L."/>
            <person name="Zhao F."/>
            <person name="Huang B."/>
            <person name="Yang W."/>
            <person name="Tao Y."/>
            <person name="Wang J."/>
            <person name="Yuan Z."/>
            <person name="Fan G."/>
            <person name="Xing Z."/>
            <person name="Han C."/>
            <person name="Pan H."/>
            <person name="Zhong X."/>
            <person name="Shi W."/>
            <person name="Liang X."/>
            <person name="Du D."/>
            <person name="Sun F."/>
            <person name="Xu Z."/>
            <person name="Hao R."/>
            <person name="Lv T."/>
            <person name="Lv Y."/>
            <person name="Zheng Z."/>
            <person name="Sun M."/>
            <person name="Luo L."/>
            <person name="Cai M."/>
            <person name="Gao Y."/>
            <person name="Wang J."/>
            <person name="Yin Y."/>
            <person name="Xu X."/>
            <person name="Cheng T."/>
            <person name="Wang J."/>
        </authorList>
    </citation>
    <scope>NUCLEOTIDE SEQUENCE [LARGE SCALE GENOMIC DNA]</scope>
</reference>
<accession>A0ABM0N503</accession>
<evidence type="ECO:0000256" key="1">
    <source>
        <dbReference type="ARBA" id="ARBA00023012"/>
    </source>
</evidence>
<keyword evidence="3" id="KW-0804">Transcription</keyword>
<dbReference type="PANTHER" id="PTHR43874:SF96">
    <property type="entry name" value="TWO-COMPONENT RESPONSE REGULATOR ORR10-LIKE"/>
    <property type="match status" value="1"/>
</dbReference>
<protein>
    <submittedName>
        <fullName evidence="7">Two-component response regulator ORR9-like</fullName>
    </submittedName>
</protein>
<evidence type="ECO:0000256" key="2">
    <source>
        <dbReference type="ARBA" id="ARBA00023015"/>
    </source>
</evidence>
<dbReference type="InterPro" id="IPR001789">
    <property type="entry name" value="Sig_transdc_resp-reg_receiver"/>
</dbReference>
<dbReference type="Pfam" id="PF00072">
    <property type="entry name" value="Response_reg"/>
    <property type="match status" value="1"/>
</dbReference>
<evidence type="ECO:0000313" key="7">
    <source>
        <dbReference type="RefSeq" id="XP_008219624.1"/>
    </source>
</evidence>
<gene>
    <name evidence="7" type="primary">LOC103319806</name>
</gene>
<dbReference type="InterPro" id="IPR011006">
    <property type="entry name" value="CheY-like_superfamily"/>
</dbReference>
<dbReference type="Gene3D" id="3.40.50.2300">
    <property type="match status" value="1"/>
</dbReference>
<dbReference type="SUPFAM" id="SSF52172">
    <property type="entry name" value="CheY-like"/>
    <property type="match status" value="1"/>
</dbReference>
<dbReference type="GeneID" id="103319806"/>
<dbReference type="InterPro" id="IPR045279">
    <property type="entry name" value="ARR-like"/>
</dbReference>
<feature type="modified residue" description="4-aspartylphosphate" evidence="4">
    <location>
        <position position="101"/>
    </location>
</feature>
<keyword evidence="2" id="KW-0805">Transcription regulation</keyword>
<evidence type="ECO:0000313" key="6">
    <source>
        <dbReference type="Proteomes" id="UP000694861"/>
    </source>
</evidence>
<organism evidence="6 7">
    <name type="scientific">Prunus mume</name>
    <name type="common">Japanese apricot</name>
    <name type="synonym">Armeniaca mume</name>
    <dbReference type="NCBI Taxonomy" id="102107"/>
    <lineage>
        <taxon>Eukaryota</taxon>
        <taxon>Viridiplantae</taxon>
        <taxon>Streptophyta</taxon>
        <taxon>Embryophyta</taxon>
        <taxon>Tracheophyta</taxon>
        <taxon>Spermatophyta</taxon>
        <taxon>Magnoliopsida</taxon>
        <taxon>eudicotyledons</taxon>
        <taxon>Gunneridae</taxon>
        <taxon>Pentapetalae</taxon>
        <taxon>rosids</taxon>
        <taxon>fabids</taxon>
        <taxon>Rosales</taxon>
        <taxon>Rosaceae</taxon>
        <taxon>Amygdaloideae</taxon>
        <taxon>Amygdaleae</taxon>
        <taxon>Prunus</taxon>
    </lineage>
</organism>
<evidence type="ECO:0000259" key="5">
    <source>
        <dbReference type="PROSITE" id="PS50110"/>
    </source>
</evidence>
<name>A0ABM0N503_PRUMU</name>
<dbReference type="PANTHER" id="PTHR43874">
    <property type="entry name" value="TWO-COMPONENT RESPONSE REGULATOR"/>
    <property type="match status" value="1"/>
</dbReference>
<keyword evidence="6" id="KW-1185">Reference proteome</keyword>
<feature type="domain" description="Response regulatory" evidence="5">
    <location>
        <begin position="26"/>
        <end position="167"/>
    </location>
</feature>
<keyword evidence="4" id="KW-0597">Phosphoprotein</keyword>
<proteinExistence type="predicted"/>
<evidence type="ECO:0000256" key="4">
    <source>
        <dbReference type="PROSITE-ProRule" id="PRU00169"/>
    </source>
</evidence>
<dbReference type="RefSeq" id="XP_008219624.1">
    <property type="nucleotide sequence ID" value="XM_008221402.2"/>
</dbReference>
<sequence>MSSVSLKMELMKSDVANSEPQQQHFHVLAVDDSLLDRKLLERLLRGSSYQVTCVESGDEALKYLGLVDDLNQNSTASSSSTSPHSSQVLEGSKVINLIMTDYCMPGMSGYDLLKRVKGSSWKNVPVVVMSSENVPSRISMCLEGGAEEFLLKPLQLSDLKKLQPYLLKSLEHHSRDDDDNNVVLNEVSGVDHVDQIKSTTSENIVKGNNSNNNNVIISKRKAVVAAQTISERRPKMEGLALVV</sequence>
<dbReference type="SMART" id="SM00448">
    <property type="entry name" value="REC"/>
    <property type="match status" value="1"/>
</dbReference>
<keyword evidence="1" id="KW-0902">Two-component regulatory system</keyword>
<dbReference type="PROSITE" id="PS50110">
    <property type="entry name" value="RESPONSE_REGULATORY"/>
    <property type="match status" value="1"/>
</dbReference>
<dbReference type="Proteomes" id="UP000694861">
    <property type="component" value="Linkage group LG2"/>
</dbReference>
<evidence type="ECO:0000256" key="3">
    <source>
        <dbReference type="ARBA" id="ARBA00023163"/>
    </source>
</evidence>
<reference evidence="7" key="2">
    <citation type="submission" date="2025-08" db="UniProtKB">
        <authorList>
            <consortium name="RefSeq"/>
        </authorList>
    </citation>
    <scope>IDENTIFICATION</scope>
</reference>